<dbReference type="SUPFAM" id="SSF51197">
    <property type="entry name" value="Clavaminate synthase-like"/>
    <property type="match status" value="1"/>
</dbReference>
<dbReference type="InterPro" id="IPR005123">
    <property type="entry name" value="Oxoglu/Fe-dep_dioxygenase_dom"/>
</dbReference>
<evidence type="ECO:0000259" key="9">
    <source>
        <dbReference type="PROSITE" id="PS51471"/>
    </source>
</evidence>
<dbReference type="PANTHER" id="PTHR46030">
    <property type="entry name" value="ALPHA-KETOGLUTARATE-DEPENDENT DIOXYGENASE ALKB HOMOLOG 6"/>
    <property type="match status" value="1"/>
</dbReference>
<evidence type="ECO:0000256" key="1">
    <source>
        <dbReference type="ARBA" id="ARBA00004123"/>
    </source>
</evidence>
<evidence type="ECO:0000256" key="3">
    <source>
        <dbReference type="ARBA" id="ARBA00022723"/>
    </source>
</evidence>
<dbReference type="Gene3D" id="2.60.120.590">
    <property type="entry name" value="Alpha-ketoglutarate-dependent dioxygenase AlkB-like"/>
    <property type="match status" value="1"/>
</dbReference>
<comment type="similarity">
    <text evidence="8">Belongs to the iron/ascorbate-dependent oxidoreductase family.</text>
</comment>
<sequence>MTALDLQQFRVGSLPTVFYIPNYVSTEEEQALLTDLRASKQWRTVSGRRLQNLGGIIHKQGLISAPLPSWLQPLVARLAAETGIYGNVGGDVGQPNHVLVNAYQPGEGILPHEDGPLYHPAVAILGLGAPAVVRFAHKRSNTQADADAAAMAAVGGDAHVYKHQLVASVVCQPRSLLIFRDVAYSDCLHGILEAAVEEIDDSCVNAAQAGVQQQQRLPRGGERISLTVRRVLRTHKLGIRL</sequence>
<reference evidence="10" key="2">
    <citation type="submission" date="2020-11" db="EMBL/GenBank/DDBJ databases">
        <authorList>
            <person name="Cecchin M."/>
            <person name="Marcolungo L."/>
            <person name="Rossato M."/>
            <person name="Girolomoni L."/>
            <person name="Cosentino E."/>
            <person name="Cuine S."/>
            <person name="Li-Beisson Y."/>
            <person name="Delledonne M."/>
            <person name="Ballottari M."/>
        </authorList>
    </citation>
    <scope>NUCLEOTIDE SEQUENCE</scope>
    <source>
        <strain evidence="10">211/11P</strain>
        <tissue evidence="10">Whole cell</tissue>
    </source>
</reference>
<evidence type="ECO:0000256" key="5">
    <source>
        <dbReference type="ARBA" id="ARBA00023002"/>
    </source>
</evidence>
<comment type="subcellular location">
    <subcellularLocation>
        <location evidence="1">Nucleus</location>
    </subcellularLocation>
</comment>
<evidence type="ECO:0000256" key="8">
    <source>
        <dbReference type="RuleBase" id="RU003682"/>
    </source>
</evidence>
<keyword evidence="5 8" id="KW-0560">Oxidoreductase</keyword>
<protein>
    <recommendedName>
        <fullName evidence="9">Fe2OG dioxygenase domain-containing protein</fullName>
    </recommendedName>
</protein>
<evidence type="ECO:0000256" key="4">
    <source>
        <dbReference type="ARBA" id="ARBA00022964"/>
    </source>
</evidence>
<dbReference type="PROSITE" id="PS51471">
    <property type="entry name" value="FE2OG_OXY"/>
    <property type="match status" value="1"/>
</dbReference>
<accession>A0A9D4YTA6</accession>
<dbReference type="InterPro" id="IPR037151">
    <property type="entry name" value="AlkB-like_sf"/>
</dbReference>
<evidence type="ECO:0000256" key="7">
    <source>
        <dbReference type="ARBA" id="ARBA00023242"/>
    </source>
</evidence>
<dbReference type="GO" id="GO:0051213">
    <property type="term" value="F:dioxygenase activity"/>
    <property type="evidence" value="ECO:0007669"/>
    <property type="project" value="UniProtKB-KW"/>
</dbReference>
<keyword evidence="3 8" id="KW-0479">Metal-binding</keyword>
<feature type="domain" description="Fe2OG dioxygenase" evidence="9">
    <location>
        <begin position="94"/>
        <end position="232"/>
    </location>
</feature>
<keyword evidence="6 8" id="KW-0408">Iron</keyword>
<dbReference type="AlphaFoldDB" id="A0A9D4YTA6"/>
<dbReference type="GO" id="GO:0005634">
    <property type="term" value="C:nucleus"/>
    <property type="evidence" value="ECO:0007669"/>
    <property type="project" value="UniProtKB-SubCell"/>
</dbReference>
<gene>
    <name evidence="10" type="ORF">D9Q98_008895</name>
</gene>
<evidence type="ECO:0000313" key="10">
    <source>
        <dbReference type="EMBL" id="KAI3425123.1"/>
    </source>
</evidence>
<dbReference type="InterPro" id="IPR032862">
    <property type="entry name" value="ALKBH6"/>
</dbReference>
<evidence type="ECO:0000256" key="6">
    <source>
        <dbReference type="ARBA" id="ARBA00023004"/>
    </source>
</evidence>
<evidence type="ECO:0000256" key="2">
    <source>
        <dbReference type="ARBA" id="ARBA00007879"/>
    </source>
</evidence>
<dbReference type="OrthoDB" id="412814at2759"/>
<dbReference type="PANTHER" id="PTHR46030:SF1">
    <property type="entry name" value="ALPHA-KETOGLUTARATE-DEPENDENT DIOXYGENASE ALKB HOMOLOG 6"/>
    <property type="match status" value="1"/>
</dbReference>
<keyword evidence="11" id="KW-1185">Reference proteome</keyword>
<dbReference type="GO" id="GO:0046872">
    <property type="term" value="F:metal ion binding"/>
    <property type="evidence" value="ECO:0007669"/>
    <property type="project" value="UniProtKB-KW"/>
</dbReference>
<keyword evidence="7" id="KW-0539">Nucleus</keyword>
<dbReference type="EMBL" id="SIDB01000012">
    <property type="protein sequence ID" value="KAI3425123.1"/>
    <property type="molecule type" value="Genomic_DNA"/>
</dbReference>
<evidence type="ECO:0000313" key="11">
    <source>
        <dbReference type="Proteomes" id="UP001055712"/>
    </source>
</evidence>
<name>A0A9D4YTA6_CHLVU</name>
<comment type="caution">
    <text evidence="10">The sequence shown here is derived from an EMBL/GenBank/DDBJ whole genome shotgun (WGS) entry which is preliminary data.</text>
</comment>
<organism evidence="10 11">
    <name type="scientific">Chlorella vulgaris</name>
    <name type="common">Green alga</name>
    <dbReference type="NCBI Taxonomy" id="3077"/>
    <lineage>
        <taxon>Eukaryota</taxon>
        <taxon>Viridiplantae</taxon>
        <taxon>Chlorophyta</taxon>
        <taxon>core chlorophytes</taxon>
        <taxon>Trebouxiophyceae</taxon>
        <taxon>Chlorellales</taxon>
        <taxon>Chlorellaceae</taxon>
        <taxon>Chlorella clade</taxon>
        <taxon>Chlorella</taxon>
    </lineage>
</organism>
<dbReference type="Proteomes" id="UP001055712">
    <property type="component" value="Unassembled WGS sequence"/>
</dbReference>
<proteinExistence type="inferred from homology"/>
<keyword evidence="4" id="KW-0223">Dioxygenase</keyword>
<comment type="similarity">
    <text evidence="2">Belongs to the alkB family.</text>
</comment>
<reference evidence="10" key="1">
    <citation type="journal article" date="2019" name="Plant J.">
        <title>Chlorella vulgaris genome assembly and annotation reveals the molecular basis for metabolic acclimation to high light conditions.</title>
        <authorList>
            <person name="Cecchin M."/>
            <person name="Marcolungo L."/>
            <person name="Rossato M."/>
            <person name="Girolomoni L."/>
            <person name="Cosentino E."/>
            <person name="Cuine S."/>
            <person name="Li-Beisson Y."/>
            <person name="Delledonne M."/>
            <person name="Ballottari M."/>
        </authorList>
    </citation>
    <scope>NUCLEOTIDE SEQUENCE</scope>
    <source>
        <strain evidence="10">211/11P</strain>
    </source>
</reference>